<feature type="compositionally biased region" description="Polar residues" evidence="1">
    <location>
        <begin position="629"/>
        <end position="650"/>
    </location>
</feature>
<proteinExistence type="predicted"/>
<dbReference type="EMBL" id="PTQR01000038">
    <property type="protein sequence ID" value="TKX24765.1"/>
    <property type="molecule type" value="Genomic_DNA"/>
</dbReference>
<feature type="compositionally biased region" description="Polar residues" evidence="1">
    <location>
        <begin position="88"/>
        <end position="97"/>
    </location>
</feature>
<evidence type="ECO:0000256" key="1">
    <source>
        <dbReference type="SAM" id="MobiDB-lite"/>
    </source>
</evidence>
<feature type="compositionally biased region" description="Basic and acidic residues" evidence="1">
    <location>
        <begin position="1"/>
        <end position="10"/>
    </location>
</feature>
<gene>
    <name evidence="2" type="ORF">C1H76_2940</name>
</gene>
<accession>A0A4U7B4W9</accession>
<dbReference type="Proteomes" id="UP000308133">
    <property type="component" value="Unassembled WGS sequence"/>
</dbReference>
<feature type="compositionally biased region" description="Low complexity" evidence="1">
    <location>
        <begin position="209"/>
        <end position="220"/>
    </location>
</feature>
<feature type="compositionally biased region" description="Basic and acidic residues" evidence="1">
    <location>
        <begin position="130"/>
        <end position="158"/>
    </location>
</feature>
<feature type="region of interest" description="Disordered" evidence="1">
    <location>
        <begin position="1"/>
        <end position="248"/>
    </location>
</feature>
<evidence type="ECO:0000313" key="3">
    <source>
        <dbReference type="Proteomes" id="UP000308133"/>
    </source>
</evidence>
<reference evidence="2 3" key="1">
    <citation type="submission" date="2018-02" db="EMBL/GenBank/DDBJ databases">
        <title>Draft genome sequences of Elsinoe sp., causing black scab on jojoba.</title>
        <authorList>
            <person name="Stodart B."/>
            <person name="Jeffress S."/>
            <person name="Ash G."/>
            <person name="Arun Chinnappa K."/>
        </authorList>
    </citation>
    <scope>NUCLEOTIDE SEQUENCE [LARGE SCALE GENOMIC DNA]</scope>
    <source>
        <strain evidence="2 3">Hillstone_2</strain>
    </source>
</reference>
<feature type="compositionally biased region" description="Polar residues" evidence="1">
    <location>
        <begin position="424"/>
        <end position="441"/>
    </location>
</feature>
<feature type="compositionally biased region" description="Polar residues" evidence="1">
    <location>
        <begin position="469"/>
        <end position="480"/>
    </location>
</feature>
<name>A0A4U7B4W9_9PEZI</name>
<evidence type="ECO:0000313" key="2">
    <source>
        <dbReference type="EMBL" id="TKX24765.1"/>
    </source>
</evidence>
<protein>
    <submittedName>
        <fullName evidence="2">Uncharacterized protein</fullName>
    </submittedName>
</protein>
<comment type="caution">
    <text evidence="2">The sequence shown here is derived from an EMBL/GenBank/DDBJ whole genome shotgun (WGS) entry which is preliminary data.</text>
</comment>
<feature type="compositionally biased region" description="Acidic residues" evidence="1">
    <location>
        <begin position="557"/>
        <end position="569"/>
    </location>
</feature>
<feature type="compositionally biased region" description="Acidic residues" evidence="1">
    <location>
        <begin position="61"/>
        <end position="70"/>
    </location>
</feature>
<feature type="compositionally biased region" description="Basic residues" evidence="1">
    <location>
        <begin position="75"/>
        <end position="85"/>
    </location>
</feature>
<feature type="region of interest" description="Disordered" evidence="1">
    <location>
        <begin position="589"/>
        <end position="677"/>
    </location>
</feature>
<organism evidence="2 3">
    <name type="scientific">Elsinoe australis</name>
    <dbReference type="NCBI Taxonomy" id="40998"/>
    <lineage>
        <taxon>Eukaryota</taxon>
        <taxon>Fungi</taxon>
        <taxon>Dikarya</taxon>
        <taxon>Ascomycota</taxon>
        <taxon>Pezizomycotina</taxon>
        <taxon>Dothideomycetes</taxon>
        <taxon>Dothideomycetidae</taxon>
        <taxon>Myriangiales</taxon>
        <taxon>Elsinoaceae</taxon>
        <taxon>Elsinoe</taxon>
    </lineage>
</organism>
<feature type="compositionally biased region" description="Polar residues" evidence="1">
    <location>
        <begin position="24"/>
        <end position="59"/>
    </location>
</feature>
<dbReference type="AlphaFoldDB" id="A0A4U7B4W9"/>
<sequence>MPRQTEDKVYRSGPRSQQKHFPDTRSTTRLSVQPSSGRRNQQSTLTQLDFACTPSSSFASPEDDISDSEFQEPRKTKRRKKHHESKTKQTTLTQLVSSFEEPHHGEDLPWDLENAIQETQWRPDPIFDISKLERDPHSHDEVGLPDFKNSRVEQDVVRESPTTDSSKELRHPSPAAHSSPLKTPSRRFGRDQVIPSSETPQSIHFTAHSRGSSYSPSRSPLQKRSTNPVFSPVLASQHGDQTPDKNGAAYLEDQDERHSNDRLVSPIIFRKPQIPVRRDETQTIKASPQKHHRTRNVVQDSQIDDVGETLEYEQFVGSTYIPGTELPHFVASQYHSSATDLSMPASIYDPVGSALDRDAARFGQTQRLDLPTMAQDRPGIDTAPSVNVSGFDGAVDEVLDMKTETRDYACGARSPVKHSAETIDLTSDLPSQPGTPTSTAATPERHRHDVSQHVPNPTDLISPLMPRPSQATTIDGTQSGPPSPSRVPQTCLPRSSPPMVEDRSSTPPPPIPSSPQLGSSPPKLRRNLQSSFEPYTLASTYQRSSQSNRYRNRQEIEDSQVEDLDNEEITEEKRRRLKRAQEVLPDSLLDFSMPMAPPWTSSATAKEDDAVAVENAGSGDVQLDMTGLPGSSDSAEVEHQNASCGNNDHSSPAPPVAQKDYSLAPPSSGWRSSGRTR</sequence>
<feature type="compositionally biased region" description="Polar residues" evidence="1">
    <location>
        <begin position="527"/>
        <end position="540"/>
    </location>
</feature>
<feature type="compositionally biased region" description="Polar residues" evidence="1">
    <location>
        <begin position="194"/>
        <end position="204"/>
    </location>
</feature>
<feature type="region of interest" description="Disordered" evidence="1">
    <location>
        <begin position="410"/>
        <end position="569"/>
    </location>
</feature>